<keyword evidence="2" id="KW-0813">Transport</keyword>
<accession>R7UPY5</accession>
<keyword evidence="2" id="KW-0187">Copper transport</keyword>
<gene>
    <name evidence="4" type="ORF">CAPTEDRAFT_51850</name>
</gene>
<evidence type="ECO:0000256" key="2">
    <source>
        <dbReference type="ARBA" id="ARBA00022796"/>
    </source>
</evidence>
<dbReference type="Proteomes" id="UP000014760">
    <property type="component" value="Unassembled WGS sequence"/>
</dbReference>
<dbReference type="AlphaFoldDB" id="R7UPY5"/>
<dbReference type="EMBL" id="KB298962">
    <property type="protein sequence ID" value="ELU08549.1"/>
    <property type="molecule type" value="Genomic_DNA"/>
</dbReference>
<dbReference type="STRING" id="283909.R7UPY5"/>
<dbReference type="HOGENOM" id="CLU_134973_10_0_1"/>
<reference evidence="6" key="1">
    <citation type="submission" date="2012-12" db="EMBL/GenBank/DDBJ databases">
        <authorList>
            <person name="Hellsten U."/>
            <person name="Grimwood J."/>
            <person name="Chapman J.A."/>
            <person name="Shapiro H."/>
            <person name="Aerts A."/>
            <person name="Otillar R.P."/>
            <person name="Terry A.Y."/>
            <person name="Boore J.L."/>
            <person name="Simakov O."/>
            <person name="Marletaz F."/>
            <person name="Cho S.-J."/>
            <person name="Edsinger-Gonzales E."/>
            <person name="Havlak P."/>
            <person name="Kuo D.-H."/>
            <person name="Larsson T."/>
            <person name="Lv J."/>
            <person name="Arendt D."/>
            <person name="Savage R."/>
            <person name="Osoegawa K."/>
            <person name="de Jong P."/>
            <person name="Lindberg D.R."/>
            <person name="Seaver E.C."/>
            <person name="Weisblat D.A."/>
            <person name="Putnam N.H."/>
            <person name="Grigoriev I.V."/>
            <person name="Rokhsar D.S."/>
        </authorList>
    </citation>
    <scope>NUCLEOTIDE SEQUENCE</scope>
    <source>
        <strain evidence="6">I ESC-2004</strain>
    </source>
</reference>
<feature type="non-terminal residue" evidence="4">
    <location>
        <position position="66"/>
    </location>
</feature>
<keyword evidence="6" id="KW-1185">Reference proteome</keyword>
<keyword evidence="2" id="KW-0406">Ion transport</keyword>
<reference evidence="5" key="3">
    <citation type="submission" date="2015-06" db="UniProtKB">
        <authorList>
            <consortium name="EnsemblMetazoa"/>
        </authorList>
    </citation>
    <scope>IDENTIFICATION</scope>
</reference>
<feature type="non-terminal residue" evidence="4">
    <location>
        <position position="1"/>
    </location>
</feature>
<dbReference type="InterPro" id="IPR017969">
    <property type="entry name" value="Heavy-metal-associated_CS"/>
</dbReference>
<feature type="domain" description="HMA" evidence="3">
    <location>
        <begin position="1"/>
        <end position="64"/>
    </location>
</feature>
<evidence type="ECO:0000256" key="1">
    <source>
        <dbReference type="ARBA" id="ARBA00022723"/>
    </source>
</evidence>
<reference evidence="4 6" key="2">
    <citation type="journal article" date="2013" name="Nature">
        <title>Insights into bilaterian evolution from three spiralian genomes.</title>
        <authorList>
            <person name="Simakov O."/>
            <person name="Marletaz F."/>
            <person name="Cho S.J."/>
            <person name="Edsinger-Gonzales E."/>
            <person name="Havlak P."/>
            <person name="Hellsten U."/>
            <person name="Kuo D.H."/>
            <person name="Larsson T."/>
            <person name="Lv J."/>
            <person name="Arendt D."/>
            <person name="Savage R."/>
            <person name="Osoegawa K."/>
            <person name="de Jong P."/>
            <person name="Grimwood J."/>
            <person name="Chapman J.A."/>
            <person name="Shapiro H."/>
            <person name="Aerts A."/>
            <person name="Otillar R.P."/>
            <person name="Terry A.Y."/>
            <person name="Boore J.L."/>
            <person name="Grigoriev I.V."/>
            <person name="Lindberg D.R."/>
            <person name="Seaver E.C."/>
            <person name="Weisblat D.A."/>
            <person name="Putnam N.H."/>
            <person name="Rokhsar D.S."/>
        </authorList>
    </citation>
    <scope>NUCLEOTIDE SEQUENCE</scope>
    <source>
        <strain evidence="4 6">I ESC-2004</strain>
    </source>
</reference>
<dbReference type="GO" id="GO:0006825">
    <property type="term" value="P:copper ion transport"/>
    <property type="evidence" value="ECO:0007669"/>
    <property type="project" value="UniProtKB-KW"/>
</dbReference>
<dbReference type="SUPFAM" id="SSF55008">
    <property type="entry name" value="HMA, heavy metal-associated domain"/>
    <property type="match status" value="1"/>
</dbReference>
<dbReference type="CDD" id="cd00371">
    <property type="entry name" value="HMA"/>
    <property type="match status" value="1"/>
</dbReference>
<organism evidence="4">
    <name type="scientific">Capitella teleta</name>
    <name type="common">Polychaete worm</name>
    <dbReference type="NCBI Taxonomy" id="283909"/>
    <lineage>
        <taxon>Eukaryota</taxon>
        <taxon>Metazoa</taxon>
        <taxon>Spiralia</taxon>
        <taxon>Lophotrochozoa</taxon>
        <taxon>Annelida</taxon>
        <taxon>Polychaeta</taxon>
        <taxon>Sedentaria</taxon>
        <taxon>Scolecida</taxon>
        <taxon>Capitellidae</taxon>
        <taxon>Capitella</taxon>
    </lineage>
</organism>
<dbReference type="PROSITE" id="PS01047">
    <property type="entry name" value="HMA_1"/>
    <property type="match status" value="1"/>
</dbReference>
<name>R7UPY5_CAPTE</name>
<proteinExistence type="predicted"/>
<sequence>SWGITGMDCPSCAAKIENAVKGLKGVTQARVTFATERLLIVAENNASIRDDILNTIRKLGFAVKED</sequence>
<dbReference type="Pfam" id="PF00403">
    <property type="entry name" value="HMA"/>
    <property type="match status" value="1"/>
</dbReference>
<evidence type="ECO:0000259" key="3">
    <source>
        <dbReference type="PROSITE" id="PS50846"/>
    </source>
</evidence>
<evidence type="ECO:0000313" key="4">
    <source>
        <dbReference type="EMBL" id="ELU08549.1"/>
    </source>
</evidence>
<evidence type="ECO:0000313" key="5">
    <source>
        <dbReference type="EnsemblMetazoa" id="CapteP51850"/>
    </source>
</evidence>
<protein>
    <recommendedName>
        <fullName evidence="3">HMA domain-containing protein</fullName>
    </recommendedName>
</protein>
<dbReference type="EMBL" id="AMQN01042270">
    <property type="status" value="NOT_ANNOTATED_CDS"/>
    <property type="molecule type" value="Genomic_DNA"/>
</dbReference>
<keyword evidence="1" id="KW-0479">Metal-binding</keyword>
<dbReference type="InterPro" id="IPR006121">
    <property type="entry name" value="HMA_dom"/>
</dbReference>
<dbReference type="EnsemblMetazoa" id="CapteT51850">
    <property type="protein sequence ID" value="CapteP51850"/>
    <property type="gene ID" value="CapteG51850"/>
</dbReference>
<dbReference type="InterPro" id="IPR036163">
    <property type="entry name" value="HMA_dom_sf"/>
</dbReference>
<keyword evidence="2" id="KW-0186">Copper</keyword>
<evidence type="ECO:0000313" key="6">
    <source>
        <dbReference type="Proteomes" id="UP000014760"/>
    </source>
</evidence>
<dbReference type="Gene3D" id="3.30.70.100">
    <property type="match status" value="1"/>
</dbReference>
<dbReference type="PROSITE" id="PS50846">
    <property type="entry name" value="HMA_2"/>
    <property type="match status" value="1"/>
</dbReference>
<dbReference type="GO" id="GO:0046872">
    <property type="term" value="F:metal ion binding"/>
    <property type="evidence" value="ECO:0007669"/>
    <property type="project" value="UniProtKB-KW"/>
</dbReference>